<proteinExistence type="predicted"/>
<name>A0A0M0JQT6_9EUKA</name>
<feature type="non-terminal residue" evidence="1">
    <location>
        <position position="1"/>
    </location>
</feature>
<evidence type="ECO:0000313" key="1">
    <source>
        <dbReference type="EMBL" id="KOO28850.1"/>
    </source>
</evidence>
<accession>A0A0M0JQT6</accession>
<dbReference type="Proteomes" id="UP000037460">
    <property type="component" value="Unassembled WGS sequence"/>
</dbReference>
<keyword evidence="2" id="KW-1185">Reference proteome</keyword>
<protein>
    <submittedName>
        <fullName evidence="1">Uncharacterized protein</fullName>
    </submittedName>
</protein>
<organism evidence="1 2">
    <name type="scientific">Chrysochromulina tobinii</name>
    <dbReference type="NCBI Taxonomy" id="1460289"/>
    <lineage>
        <taxon>Eukaryota</taxon>
        <taxon>Haptista</taxon>
        <taxon>Haptophyta</taxon>
        <taxon>Prymnesiophyceae</taxon>
        <taxon>Prymnesiales</taxon>
        <taxon>Chrysochromulinaceae</taxon>
        <taxon>Chrysochromulina</taxon>
    </lineage>
</organism>
<dbReference type="EMBL" id="JWZX01002505">
    <property type="protein sequence ID" value="KOO28850.1"/>
    <property type="molecule type" value="Genomic_DNA"/>
</dbReference>
<sequence length="247" mass="26696">ALHRRGERVHISTESCLQSEHALAHPIVLRTDGPLALCQLLAQGVQVDLVLRGLACVDLDRGAPDRRLQVCALRCDRHESCSASAVLSSRICRLARSSSWWSDSSRALHPCTAVLCSSTSRRAAVYWPRHQLLSASASPISLLNKLCVQRMRSSSYSRPLARRSAVSQACLSGRSSFLTRLRSSSSRKRSAAASFAVSKLTSADDPVCSRPLHISIDTAAMSAKLGLNTSAALSLPCIVRTPLVELL</sequence>
<reference evidence="2" key="1">
    <citation type="journal article" date="2015" name="PLoS Genet.">
        <title>Genome Sequence and Transcriptome Analyses of Chrysochromulina tobin: Metabolic Tools for Enhanced Algal Fitness in the Prominent Order Prymnesiales (Haptophyceae).</title>
        <authorList>
            <person name="Hovde B.T."/>
            <person name="Deodato C.R."/>
            <person name="Hunsperger H.M."/>
            <person name="Ryken S.A."/>
            <person name="Yost W."/>
            <person name="Jha R.K."/>
            <person name="Patterson J."/>
            <person name="Monnat R.J. Jr."/>
            <person name="Barlow S.B."/>
            <person name="Starkenburg S.R."/>
            <person name="Cattolico R.A."/>
        </authorList>
    </citation>
    <scope>NUCLEOTIDE SEQUENCE</scope>
    <source>
        <strain evidence="2">CCMP291</strain>
    </source>
</reference>
<evidence type="ECO:0000313" key="2">
    <source>
        <dbReference type="Proteomes" id="UP000037460"/>
    </source>
</evidence>
<gene>
    <name evidence="1" type="ORF">Ctob_007169</name>
</gene>
<dbReference type="AlphaFoldDB" id="A0A0M0JQT6"/>
<comment type="caution">
    <text evidence="1">The sequence shown here is derived from an EMBL/GenBank/DDBJ whole genome shotgun (WGS) entry which is preliminary data.</text>
</comment>